<keyword evidence="1" id="KW-0812">Transmembrane</keyword>
<dbReference type="PANTHER" id="PTHR33625:SF4">
    <property type="entry name" value="OS08G0179900 PROTEIN"/>
    <property type="match status" value="1"/>
</dbReference>
<accession>A0A426ZI51</accession>
<dbReference type="Proteomes" id="UP000287651">
    <property type="component" value="Unassembled WGS sequence"/>
</dbReference>
<feature type="transmembrane region" description="Helical" evidence="1">
    <location>
        <begin position="107"/>
        <end position="124"/>
    </location>
</feature>
<protein>
    <submittedName>
        <fullName evidence="2">Uncharacterized protein</fullName>
    </submittedName>
</protein>
<evidence type="ECO:0000256" key="1">
    <source>
        <dbReference type="SAM" id="Phobius"/>
    </source>
</evidence>
<sequence length="127" mass="13378">MDVVASLASDKNVWDAVMRNEKVMEFVRTHQPKVPLADGNPQSSTGEATTNSAFADFARSIKGILAEMVSNISSFLQELLGASPGASSAPSTKTSHDTDDFSANFDMGASFVALAVATILVVLLKRG</sequence>
<keyword evidence="1" id="KW-0472">Membrane</keyword>
<gene>
    <name evidence="2" type="ORF">B296_00021855</name>
</gene>
<comment type="caution">
    <text evidence="2">The sequence shown here is derived from an EMBL/GenBank/DDBJ whole genome shotgun (WGS) entry which is preliminary data.</text>
</comment>
<keyword evidence="1" id="KW-1133">Transmembrane helix</keyword>
<proteinExistence type="predicted"/>
<evidence type="ECO:0000313" key="2">
    <source>
        <dbReference type="EMBL" id="RRT63659.1"/>
    </source>
</evidence>
<evidence type="ECO:0000313" key="3">
    <source>
        <dbReference type="Proteomes" id="UP000287651"/>
    </source>
</evidence>
<dbReference type="EMBL" id="AMZH03006500">
    <property type="protein sequence ID" value="RRT63659.1"/>
    <property type="molecule type" value="Genomic_DNA"/>
</dbReference>
<reference evidence="2 3" key="1">
    <citation type="journal article" date="2014" name="Agronomy (Basel)">
        <title>A Draft Genome Sequence for Ensete ventricosum, the Drought-Tolerant Tree Against Hunger.</title>
        <authorList>
            <person name="Harrison J."/>
            <person name="Moore K.A."/>
            <person name="Paszkiewicz K."/>
            <person name="Jones T."/>
            <person name="Grant M."/>
            <person name="Ambacheew D."/>
            <person name="Muzemil S."/>
            <person name="Studholme D.J."/>
        </authorList>
    </citation>
    <scope>NUCLEOTIDE SEQUENCE [LARGE SCALE GENOMIC DNA]</scope>
</reference>
<organism evidence="2 3">
    <name type="scientific">Ensete ventricosum</name>
    <name type="common">Abyssinian banana</name>
    <name type="synonym">Musa ensete</name>
    <dbReference type="NCBI Taxonomy" id="4639"/>
    <lineage>
        <taxon>Eukaryota</taxon>
        <taxon>Viridiplantae</taxon>
        <taxon>Streptophyta</taxon>
        <taxon>Embryophyta</taxon>
        <taxon>Tracheophyta</taxon>
        <taxon>Spermatophyta</taxon>
        <taxon>Magnoliopsida</taxon>
        <taxon>Liliopsida</taxon>
        <taxon>Zingiberales</taxon>
        <taxon>Musaceae</taxon>
        <taxon>Ensete</taxon>
    </lineage>
</organism>
<dbReference type="AlphaFoldDB" id="A0A426ZI51"/>
<name>A0A426ZI51_ENSVE</name>
<dbReference type="PANTHER" id="PTHR33625">
    <property type="entry name" value="OS08G0179900 PROTEIN"/>
    <property type="match status" value="1"/>
</dbReference>